<dbReference type="SUPFAM" id="SSF46894">
    <property type="entry name" value="C-terminal effector domain of the bipartite response regulators"/>
    <property type="match status" value="1"/>
</dbReference>
<evidence type="ECO:0000259" key="4">
    <source>
        <dbReference type="PROSITE" id="PS50043"/>
    </source>
</evidence>
<dbReference type="RefSeq" id="WP_188460716.1">
    <property type="nucleotide sequence ID" value="NZ_BMFQ01000001.1"/>
</dbReference>
<feature type="domain" description="HTH luxR-type" evidence="4">
    <location>
        <begin position="143"/>
        <end position="208"/>
    </location>
</feature>
<keyword evidence="2" id="KW-0238">DNA-binding</keyword>
<dbReference type="SMART" id="SM00421">
    <property type="entry name" value="HTH_LUXR"/>
    <property type="match status" value="1"/>
</dbReference>
<dbReference type="InterPro" id="IPR016032">
    <property type="entry name" value="Sig_transdc_resp-reg_C-effctor"/>
</dbReference>
<dbReference type="Pfam" id="PF00196">
    <property type="entry name" value="GerE"/>
    <property type="match status" value="1"/>
</dbReference>
<dbReference type="PROSITE" id="PS50110">
    <property type="entry name" value="RESPONSE_REGULATORY"/>
    <property type="match status" value="1"/>
</dbReference>
<dbReference type="Proteomes" id="UP000625976">
    <property type="component" value="Unassembled WGS sequence"/>
</dbReference>
<dbReference type="InterPro" id="IPR011006">
    <property type="entry name" value="CheY-like_superfamily"/>
</dbReference>
<dbReference type="AlphaFoldDB" id="A0A917G9W3"/>
<dbReference type="GO" id="GO:0000160">
    <property type="term" value="P:phosphorelay signal transduction system"/>
    <property type="evidence" value="ECO:0007669"/>
    <property type="project" value="InterPro"/>
</dbReference>
<sequence length="209" mass="23533">MIKLLVVDSHPIIRKGIELLFVASKDIKVVGGVSNGEAIFDFLKQEKADVIISEIDLPKLNGITALRRLSKEYPQIKVLMFSSQPEEIYALNTIKAGASGYLSKNANIITIKEAIEKVFDGEIYLSNNLSNQLTLGKRISKTSKSPYKKLSTREIEVLKLISVGRKNKEIAEELEINEKTVSTYKARLMKKLHVENIVDLINRAKLMEF</sequence>
<dbReference type="SMART" id="SM00448">
    <property type="entry name" value="REC"/>
    <property type="match status" value="1"/>
</dbReference>
<dbReference type="CDD" id="cd17535">
    <property type="entry name" value="REC_NarL-like"/>
    <property type="match status" value="1"/>
</dbReference>
<evidence type="ECO:0000259" key="5">
    <source>
        <dbReference type="PROSITE" id="PS50110"/>
    </source>
</evidence>
<dbReference type="GO" id="GO:0003677">
    <property type="term" value="F:DNA binding"/>
    <property type="evidence" value="ECO:0007669"/>
    <property type="project" value="UniProtKB-KW"/>
</dbReference>
<dbReference type="InterPro" id="IPR001789">
    <property type="entry name" value="Sig_transdc_resp-reg_receiver"/>
</dbReference>
<dbReference type="InterPro" id="IPR058245">
    <property type="entry name" value="NreC/VraR/RcsB-like_REC"/>
</dbReference>
<comment type="caution">
    <text evidence="3">Lacks conserved residue(s) required for the propagation of feature annotation.</text>
</comment>
<protein>
    <submittedName>
        <fullName evidence="6">Helix-turn-helix transcriptional regulator</fullName>
    </submittedName>
</protein>
<dbReference type="Gene3D" id="3.40.50.2300">
    <property type="match status" value="1"/>
</dbReference>
<dbReference type="PROSITE" id="PS00622">
    <property type="entry name" value="HTH_LUXR_1"/>
    <property type="match status" value="1"/>
</dbReference>
<name>A0A917G9W3_9FLAO</name>
<dbReference type="SUPFAM" id="SSF52172">
    <property type="entry name" value="CheY-like"/>
    <property type="match status" value="1"/>
</dbReference>
<keyword evidence="7" id="KW-1185">Reference proteome</keyword>
<evidence type="ECO:0000256" key="2">
    <source>
        <dbReference type="ARBA" id="ARBA00023125"/>
    </source>
</evidence>
<keyword evidence="1" id="KW-0597">Phosphoprotein</keyword>
<dbReference type="PRINTS" id="PR00038">
    <property type="entry name" value="HTHLUXR"/>
</dbReference>
<reference evidence="6" key="2">
    <citation type="submission" date="2020-09" db="EMBL/GenBank/DDBJ databases">
        <authorList>
            <person name="Sun Q."/>
            <person name="Zhou Y."/>
        </authorList>
    </citation>
    <scope>NUCLEOTIDE SEQUENCE</scope>
    <source>
        <strain evidence="6">CGMCC 1.12751</strain>
    </source>
</reference>
<dbReference type="EMBL" id="BMFQ01000001">
    <property type="protein sequence ID" value="GGG32681.1"/>
    <property type="molecule type" value="Genomic_DNA"/>
</dbReference>
<dbReference type="GO" id="GO:0006355">
    <property type="term" value="P:regulation of DNA-templated transcription"/>
    <property type="evidence" value="ECO:0007669"/>
    <property type="project" value="InterPro"/>
</dbReference>
<evidence type="ECO:0000313" key="7">
    <source>
        <dbReference type="Proteomes" id="UP000625976"/>
    </source>
</evidence>
<dbReference type="PROSITE" id="PS50043">
    <property type="entry name" value="HTH_LUXR_2"/>
    <property type="match status" value="1"/>
</dbReference>
<dbReference type="InterPro" id="IPR000792">
    <property type="entry name" value="Tscrpt_reg_LuxR_C"/>
</dbReference>
<dbReference type="CDD" id="cd06170">
    <property type="entry name" value="LuxR_C_like"/>
    <property type="match status" value="1"/>
</dbReference>
<evidence type="ECO:0000256" key="3">
    <source>
        <dbReference type="PROSITE-ProRule" id="PRU00169"/>
    </source>
</evidence>
<feature type="domain" description="Response regulatory" evidence="5">
    <location>
        <begin position="3"/>
        <end position="119"/>
    </location>
</feature>
<organism evidence="6 7">
    <name type="scientific">Bizionia arctica</name>
    <dbReference type="NCBI Taxonomy" id="1495645"/>
    <lineage>
        <taxon>Bacteria</taxon>
        <taxon>Pseudomonadati</taxon>
        <taxon>Bacteroidota</taxon>
        <taxon>Flavobacteriia</taxon>
        <taxon>Flavobacteriales</taxon>
        <taxon>Flavobacteriaceae</taxon>
        <taxon>Bizionia</taxon>
    </lineage>
</organism>
<evidence type="ECO:0000256" key="1">
    <source>
        <dbReference type="ARBA" id="ARBA00022553"/>
    </source>
</evidence>
<reference evidence="6" key="1">
    <citation type="journal article" date="2014" name="Int. J. Syst. Evol. Microbiol.">
        <title>Complete genome sequence of Corynebacterium casei LMG S-19264T (=DSM 44701T), isolated from a smear-ripened cheese.</title>
        <authorList>
            <consortium name="US DOE Joint Genome Institute (JGI-PGF)"/>
            <person name="Walter F."/>
            <person name="Albersmeier A."/>
            <person name="Kalinowski J."/>
            <person name="Ruckert C."/>
        </authorList>
    </citation>
    <scope>NUCLEOTIDE SEQUENCE</scope>
    <source>
        <strain evidence="6">CGMCC 1.12751</strain>
    </source>
</reference>
<dbReference type="PANTHER" id="PTHR43214">
    <property type="entry name" value="TWO-COMPONENT RESPONSE REGULATOR"/>
    <property type="match status" value="1"/>
</dbReference>
<comment type="caution">
    <text evidence="6">The sequence shown here is derived from an EMBL/GenBank/DDBJ whole genome shotgun (WGS) entry which is preliminary data.</text>
</comment>
<gene>
    <name evidence="6" type="ORF">GCM10010976_00580</name>
</gene>
<accession>A0A917G9W3</accession>
<dbReference type="Pfam" id="PF00072">
    <property type="entry name" value="Response_reg"/>
    <property type="match status" value="1"/>
</dbReference>
<evidence type="ECO:0000313" key="6">
    <source>
        <dbReference type="EMBL" id="GGG32681.1"/>
    </source>
</evidence>
<dbReference type="InterPro" id="IPR039420">
    <property type="entry name" value="WalR-like"/>
</dbReference>
<proteinExistence type="predicted"/>
<dbReference type="PANTHER" id="PTHR43214:SF43">
    <property type="entry name" value="TWO-COMPONENT RESPONSE REGULATOR"/>
    <property type="match status" value="1"/>
</dbReference>